<organism evidence="1 2">
    <name type="scientific">Maritimibacter dapengensis</name>
    <dbReference type="NCBI Taxonomy" id="2836868"/>
    <lineage>
        <taxon>Bacteria</taxon>
        <taxon>Pseudomonadati</taxon>
        <taxon>Pseudomonadota</taxon>
        <taxon>Alphaproteobacteria</taxon>
        <taxon>Rhodobacterales</taxon>
        <taxon>Roseobacteraceae</taxon>
        <taxon>Maritimibacter</taxon>
    </lineage>
</organism>
<accession>A0ABS6T597</accession>
<evidence type="ECO:0000313" key="2">
    <source>
        <dbReference type="Proteomes" id="UP000756530"/>
    </source>
</evidence>
<gene>
    <name evidence="1" type="ORF">KJP28_12380</name>
</gene>
<dbReference type="RefSeq" id="WP_218392915.1">
    <property type="nucleotide sequence ID" value="NZ_JAHUZE010000003.1"/>
</dbReference>
<keyword evidence="2" id="KW-1185">Reference proteome</keyword>
<dbReference type="Pfam" id="PF13376">
    <property type="entry name" value="OmdA"/>
    <property type="match status" value="1"/>
</dbReference>
<dbReference type="EMBL" id="JAHUZE010000003">
    <property type="protein sequence ID" value="MBV7379721.1"/>
    <property type="molecule type" value="Genomic_DNA"/>
</dbReference>
<dbReference type="Proteomes" id="UP000756530">
    <property type="component" value="Unassembled WGS sequence"/>
</dbReference>
<evidence type="ECO:0000313" key="1">
    <source>
        <dbReference type="EMBL" id="MBV7379721.1"/>
    </source>
</evidence>
<protein>
    <submittedName>
        <fullName evidence="1">YdeI/OmpD-associated family protein</fullName>
    </submittedName>
</protein>
<comment type="caution">
    <text evidence="1">The sequence shown here is derived from an EMBL/GenBank/DDBJ whole genome shotgun (WGS) entry which is preliminary data.</text>
</comment>
<sequence length="189" mass="21191">MTDPIAFATPKDLDAWLAANHDRETELWVKLYKKASGIPSITWGEMVEAALCWGWIDGLKRSHDDVSYLQRLTPRKPRSNWSKANVAHVERLISEGRMQPAGLVHVDAARADGRWEAAYAGPADMVIPDDFLAAVAANPAAKATYDALTRSWLYSIYHQLHSARKPETRAARMDRMIARMAQGEPPVKR</sequence>
<reference evidence="1 2" key="1">
    <citation type="submission" date="2021-05" db="EMBL/GenBank/DDBJ databases">
        <title>Culturable bacteria isolated from Daya Bay.</title>
        <authorList>
            <person name="Zheng W."/>
            <person name="Yu S."/>
            <person name="Huang Y."/>
        </authorList>
    </citation>
    <scope>NUCLEOTIDE SEQUENCE [LARGE SCALE GENOMIC DNA]</scope>
    <source>
        <strain evidence="1 2">DP4N28-5</strain>
    </source>
</reference>
<proteinExistence type="predicted"/>
<name>A0ABS6T597_9RHOB</name>